<accession>A0A166A2J2</accession>
<evidence type="ECO:0000313" key="2">
    <source>
        <dbReference type="Proteomes" id="UP000076532"/>
    </source>
</evidence>
<dbReference type="Proteomes" id="UP000076532">
    <property type="component" value="Unassembled WGS sequence"/>
</dbReference>
<keyword evidence="2" id="KW-1185">Reference proteome</keyword>
<proteinExistence type="predicted"/>
<sequence length="359" mass="39781">MEEAAKSVEEQHEALLKWQLFMPQTSMLSTGSRILGDKLKDPLVFQIHLHLEKGDHTSCFLSLFSAAQNGDLENAETFTQFCAVFDDQLRRSTSDNKKLKRGIHYPQHYLDFMILITLVSYSPDALACPYIVFENMARMKRLMDSVQYTGPISIAGDCTKVRACLTFSTDFGSHILGSTLPLEQVEVDEPEDIDRVIAFIKRKSAQATQTRAIIAKVPLPNIPPLEGRFRQVSTTVAPHGRKTEHNNIQYGTHTASMGTGVITYNLLVDLFNTGTAGLVLKDVKNVDKQDDGAAYRVFHTTALDTCTLIKDGTRIVPEAFQGLFIYLFVLGELEPSVSGHVKSSLMKQLENPGAILAGA</sequence>
<dbReference type="AlphaFoldDB" id="A0A166A2J2"/>
<reference evidence="1 2" key="1">
    <citation type="journal article" date="2016" name="Mol. Biol. Evol.">
        <title>Comparative Genomics of Early-Diverging Mushroom-Forming Fungi Provides Insights into the Origins of Lignocellulose Decay Capabilities.</title>
        <authorList>
            <person name="Nagy L.G."/>
            <person name="Riley R."/>
            <person name="Tritt A."/>
            <person name="Adam C."/>
            <person name="Daum C."/>
            <person name="Floudas D."/>
            <person name="Sun H."/>
            <person name="Yadav J.S."/>
            <person name="Pangilinan J."/>
            <person name="Larsson K.H."/>
            <person name="Matsuura K."/>
            <person name="Barry K."/>
            <person name="Labutti K."/>
            <person name="Kuo R."/>
            <person name="Ohm R.A."/>
            <person name="Bhattacharya S.S."/>
            <person name="Shirouzu T."/>
            <person name="Yoshinaga Y."/>
            <person name="Martin F.M."/>
            <person name="Grigoriev I.V."/>
            <person name="Hibbett D.S."/>
        </authorList>
    </citation>
    <scope>NUCLEOTIDE SEQUENCE [LARGE SCALE GENOMIC DNA]</scope>
    <source>
        <strain evidence="1 2">CBS 109695</strain>
    </source>
</reference>
<evidence type="ECO:0000313" key="1">
    <source>
        <dbReference type="EMBL" id="KZP11189.1"/>
    </source>
</evidence>
<dbReference type="EMBL" id="KV417667">
    <property type="protein sequence ID" value="KZP11189.1"/>
    <property type="molecule type" value="Genomic_DNA"/>
</dbReference>
<gene>
    <name evidence="1" type="ORF">FIBSPDRAFT_899187</name>
</gene>
<protein>
    <submittedName>
        <fullName evidence="1">Uncharacterized protein</fullName>
    </submittedName>
</protein>
<dbReference type="OrthoDB" id="2436145at2759"/>
<name>A0A166A2J2_9AGAM</name>
<organism evidence="1 2">
    <name type="scientific">Athelia psychrophila</name>
    <dbReference type="NCBI Taxonomy" id="1759441"/>
    <lineage>
        <taxon>Eukaryota</taxon>
        <taxon>Fungi</taxon>
        <taxon>Dikarya</taxon>
        <taxon>Basidiomycota</taxon>
        <taxon>Agaricomycotina</taxon>
        <taxon>Agaricomycetes</taxon>
        <taxon>Agaricomycetidae</taxon>
        <taxon>Atheliales</taxon>
        <taxon>Atheliaceae</taxon>
        <taxon>Athelia</taxon>
    </lineage>
</organism>